<dbReference type="InterPro" id="IPR006439">
    <property type="entry name" value="HAD-SF_hydro_IA"/>
</dbReference>
<dbReference type="SFLD" id="SFLDG01129">
    <property type="entry name" value="C1.5:_HAD__Beta-PGM__Phosphata"/>
    <property type="match status" value="1"/>
</dbReference>
<name>A0A2I1CWL5_ASPC2</name>
<sequence>MGPFKAVIFDIGDVLLTWTANTTTKIPGSTLKAMTQTNPWLDFERGTITPDECYRRLGEQFSVEPLVIADAFTQASQSLAFNITMTAFLRDLRTRGVRVYAMSNIPRIHFDYLRTLDYSWDLFDRIFASGYEGHRKPDVSFYQHVLTAIGVSADEVIFVDDKMVNVQAACDLGIYGVQFDSADRVCQKLRRLVSQ</sequence>
<dbReference type="Gene3D" id="1.10.150.240">
    <property type="entry name" value="Putative phosphatase, domain 2"/>
    <property type="match status" value="1"/>
</dbReference>
<dbReference type="AlphaFoldDB" id="A0A2I1CWL5"/>
<accession>A0A2I1CWL5</accession>
<dbReference type="InterPro" id="IPR036412">
    <property type="entry name" value="HAD-like_sf"/>
</dbReference>
<dbReference type="RefSeq" id="XP_024690606.1">
    <property type="nucleotide sequence ID" value="XM_024838290.1"/>
</dbReference>
<dbReference type="GO" id="GO:0016791">
    <property type="term" value="F:phosphatase activity"/>
    <property type="evidence" value="ECO:0007669"/>
    <property type="project" value="UniProtKB-ARBA"/>
</dbReference>
<dbReference type="PRINTS" id="PR00413">
    <property type="entry name" value="HADHALOGNASE"/>
</dbReference>
<dbReference type="OrthoDB" id="2012566at2759"/>
<dbReference type="Pfam" id="PF00702">
    <property type="entry name" value="Hydrolase"/>
    <property type="match status" value="1"/>
</dbReference>
<comment type="caution">
    <text evidence="1">The sequence shown here is derived from an EMBL/GenBank/DDBJ whole genome shotgun (WGS) entry which is preliminary data.</text>
</comment>
<evidence type="ECO:0000313" key="1">
    <source>
        <dbReference type="EMBL" id="PKY02012.1"/>
    </source>
</evidence>
<dbReference type="NCBIfam" id="TIGR01509">
    <property type="entry name" value="HAD-SF-IA-v3"/>
    <property type="match status" value="1"/>
</dbReference>
<evidence type="ECO:0000313" key="2">
    <source>
        <dbReference type="Proteomes" id="UP000234254"/>
    </source>
</evidence>
<protein>
    <submittedName>
        <fullName evidence="1">HAD-like protein</fullName>
    </submittedName>
</protein>
<dbReference type="Gene3D" id="3.40.50.1000">
    <property type="entry name" value="HAD superfamily/HAD-like"/>
    <property type="match status" value="1"/>
</dbReference>
<organism evidence="1 2">
    <name type="scientific">Aspergillus campestris (strain IBT 28561)</name>
    <dbReference type="NCBI Taxonomy" id="1392248"/>
    <lineage>
        <taxon>Eukaryota</taxon>
        <taxon>Fungi</taxon>
        <taxon>Dikarya</taxon>
        <taxon>Ascomycota</taxon>
        <taxon>Pezizomycotina</taxon>
        <taxon>Eurotiomycetes</taxon>
        <taxon>Eurotiomycetidae</taxon>
        <taxon>Eurotiales</taxon>
        <taxon>Aspergillaceae</taxon>
        <taxon>Aspergillus</taxon>
        <taxon>Aspergillus subgen. Circumdati</taxon>
    </lineage>
</organism>
<dbReference type="InterPro" id="IPR023198">
    <property type="entry name" value="PGP-like_dom2"/>
</dbReference>
<dbReference type="EMBL" id="MSFM01000010">
    <property type="protein sequence ID" value="PKY02012.1"/>
    <property type="molecule type" value="Genomic_DNA"/>
</dbReference>
<dbReference type="CDD" id="cd02603">
    <property type="entry name" value="HAD_sEH-N_like"/>
    <property type="match status" value="1"/>
</dbReference>
<reference evidence="1" key="1">
    <citation type="submission" date="2016-12" db="EMBL/GenBank/DDBJ databases">
        <title>The genomes of Aspergillus section Nigri reveals drivers in fungal speciation.</title>
        <authorList>
            <consortium name="DOE Joint Genome Institute"/>
            <person name="Vesth T.C."/>
            <person name="Nybo J."/>
            <person name="Theobald S."/>
            <person name="Brandl J."/>
            <person name="Frisvad J.C."/>
            <person name="Nielsen K.F."/>
            <person name="Lyhne E.K."/>
            <person name="Kogle M.E."/>
            <person name="Kuo A."/>
            <person name="Riley R."/>
            <person name="Clum A."/>
            <person name="Nolan M."/>
            <person name="Lipzen A."/>
            <person name="Salamov A."/>
            <person name="Henrissat B."/>
            <person name="Wiebenga A."/>
            <person name="De vries R.P."/>
            <person name="Grigoriev I.V."/>
            <person name="Mortensen U.H."/>
            <person name="Andersen M.R."/>
            <person name="Baker S.E."/>
        </authorList>
    </citation>
    <scope>NUCLEOTIDE SEQUENCE</scope>
    <source>
        <strain evidence="1">IBT 28561</strain>
    </source>
</reference>
<proteinExistence type="predicted"/>
<dbReference type="GeneID" id="36545814"/>
<gene>
    <name evidence="1" type="ORF">P168DRAFT_298686</name>
</gene>
<dbReference type="SUPFAM" id="SSF56784">
    <property type="entry name" value="HAD-like"/>
    <property type="match status" value="1"/>
</dbReference>
<dbReference type="SFLD" id="SFLDS00003">
    <property type="entry name" value="Haloacid_Dehalogenase"/>
    <property type="match status" value="1"/>
</dbReference>
<dbReference type="PANTHER" id="PTHR43611">
    <property type="entry name" value="ALPHA-D-GLUCOSE 1-PHOSPHATE PHOSPHATASE"/>
    <property type="match status" value="1"/>
</dbReference>
<dbReference type="InterPro" id="IPR023214">
    <property type="entry name" value="HAD_sf"/>
</dbReference>
<keyword evidence="2" id="KW-1185">Reference proteome</keyword>
<dbReference type="VEuPathDB" id="FungiDB:P168DRAFT_298686"/>
<dbReference type="PANTHER" id="PTHR43611:SF3">
    <property type="entry name" value="FLAVIN MONONUCLEOTIDE HYDROLASE 1, CHLOROPLATIC"/>
    <property type="match status" value="1"/>
</dbReference>
<dbReference type="Proteomes" id="UP000234254">
    <property type="component" value="Unassembled WGS sequence"/>
</dbReference>